<gene>
    <name evidence="2" type="ORF">D9K81_16715</name>
</gene>
<reference evidence="2 3" key="1">
    <citation type="submission" date="2018-09" db="EMBL/GenBank/DDBJ databases">
        <title>The draft genome of Acinetobacter sp. strains.</title>
        <authorList>
            <person name="Qin J."/>
            <person name="Feng Y."/>
            <person name="Zong Z."/>
        </authorList>
    </citation>
    <scope>NUCLEOTIDE SEQUENCE [LARGE SCALE GENOMIC DNA]</scope>
    <source>
        <strain evidence="2 3">WCHAc060005</strain>
    </source>
</reference>
<organism evidence="2 3">
    <name type="scientific">Acinetobacter chengduensis</name>
    <dbReference type="NCBI Taxonomy" id="2420890"/>
    <lineage>
        <taxon>Bacteria</taxon>
        <taxon>Pseudomonadati</taxon>
        <taxon>Pseudomonadota</taxon>
        <taxon>Gammaproteobacteria</taxon>
        <taxon>Moraxellales</taxon>
        <taxon>Moraxellaceae</taxon>
        <taxon>Acinetobacter</taxon>
    </lineage>
</organism>
<dbReference type="InterPro" id="IPR018774">
    <property type="entry name" value="Phage_Mu_GpT"/>
</dbReference>
<dbReference type="EMBL" id="RCHC01000028">
    <property type="protein sequence ID" value="RLL17815.1"/>
    <property type="molecule type" value="Genomic_DNA"/>
</dbReference>
<dbReference type="Proteomes" id="UP000280271">
    <property type="component" value="Unassembled WGS sequence"/>
</dbReference>
<protein>
    <submittedName>
        <fullName evidence="2">Head protein</fullName>
    </submittedName>
</protein>
<keyword evidence="3" id="KW-1185">Reference proteome</keyword>
<proteinExistence type="predicted"/>
<feature type="domain" description="Bacteriophage Mu GpT" evidence="1">
    <location>
        <begin position="240"/>
        <end position="305"/>
    </location>
</feature>
<sequence>MKFTAENAKQVLTHLFTGFKTTFNKSFTETEVTWDKVATKVTSTNAAENYAWLGKFPKLREWIGDKVVKRLEGHGYTVKNRSFESTVAVHKHEIQDNELLGLPVIFSSMGEESKSFPQDLVFEALTSGFKNKCYDGKPFYSADHPVGDKEKSKFSNKFDKKLSWASLADAEAGYGAARSSMSGLKDENGRSLKIKPNLLVVPPALETTAKALMTAAKFADGSENIFKGTAEVLVEAGLATDTEWHLLATTKAIKPIIYQERQTAELLAQTDINSDDVFMRGEYKFGVEARGEAGYGLPHLAAGSTGTT</sequence>
<evidence type="ECO:0000313" key="3">
    <source>
        <dbReference type="Proteomes" id="UP000280271"/>
    </source>
</evidence>
<evidence type="ECO:0000259" key="1">
    <source>
        <dbReference type="Pfam" id="PF10124"/>
    </source>
</evidence>
<evidence type="ECO:0000313" key="2">
    <source>
        <dbReference type="EMBL" id="RLL17815.1"/>
    </source>
</evidence>
<name>A0ABX9TRJ6_9GAMM</name>
<feature type="domain" description="Bacteriophage Mu GpT" evidence="1">
    <location>
        <begin position="13"/>
        <end position="160"/>
    </location>
</feature>
<feature type="domain" description="Bacteriophage Mu GpT" evidence="1">
    <location>
        <begin position="171"/>
        <end position="235"/>
    </location>
</feature>
<accession>A0ABX9TRJ6</accession>
<comment type="caution">
    <text evidence="2">The sequence shown here is derived from an EMBL/GenBank/DDBJ whole genome shotgun (WGS) entry which is preliminary data.</text>
</comment>
<dbReference type="RefSeq" id="WP_120375075.1">
    <property type="nucleotide sequence ID" value="NZ_RCHC01000028.1"/>
</dbReference>
<dbReference type="Pfam" id="PF10124">
    <property type="entry name" value="Mu-like_gpT"/>
    <property type="match status" value="3"/>
</dbReference>